<dbReference type="AlphaFoldDB" id="A0AAU9K3F8"/>
<evidence type="ECO:0000256" key="1">
    <source>
        <dbReference type="SAM" id="Coils"/>
    </source>
</evidence>
<protein>
    <submittedName>
        <fullName evidence="2">Uncharacterized protein</fullName>
    </submittedName>
</protein>
<dbReference type="EMBL" id="CAJZBQ010000054">
    <property type="protein sequence ID" value="CAG9332535.1"/>
    <property type="molecule type" value="Genomic_DNA"/>
</dbReference>
<comment type="caution">
    <text evidence="2">The sequence shown here is derived from an EMBL/GenBank/DDBJ whole genome shotgun (WGS) entry which is preliminary data.</text>
</comment>
<proteinExistence type="predicted"/>
<sequence>MESDHTLERSYKINAMQVLHREISQLETQSSNAFKSLKLEKNRLEKLSSKLQLIKQQIEHYTQEIHRVSEGIKDANWKFTKEVCHDLSKIKNPNPLISNICEKFMIVLDQQDRSWKAFLRTVKHYNPLKSLMCSVNPEIFSKELIADLMPILKHQQSIQQKLHKTHKSVSVLAEWISYSVEYKIKKDTFASYKKKLPSIEKKLKSQVEIIAEINALILTLEEQIAEAKLSIEQSKLNEEDTEEHKSSFDWSWSTTKINNISSKILDEKTINFAPLHKGTASGGILRSSFLEKKKLQREFPDFNLKSEELYVENPKSFSIDKGTNLDLEGASELLGCYRSRFFCF</sequence>
<dbReference type="Proteomes" id="UP001162131">
    <property type="component" value="Unassembled WGS sequence"/>
</dbReference>
<organism evidence="2 3">
    <name type="scientific">Blepharisma stoltei</name>
    <dbReference type="NCBI Taxonomy" id="1481888"/>
    <lineage>
        <taxon>Eukaryota</taxon>
        <taxon>Sar</taxon>
        <taxon>Alveolata</taxon>
        <taxon>Ciliophora</taxon>
        <taxon>Postciliodesmatophora</taxon>
        <taxon>Heterotrichea</taxon>
        <taxon>Heterotrichida</taxon>
        <taxon>Blepharismidae</taxon>
        <taxon>Blepharisma</taxon>
    </lineage>
</organism>
<gene>
    <name evidence="2" type="ORF">BSTOLATCC_MIC55980</name>
</gene>
<dbReference type="Gene3D" id="1.20.920.20">
    <property type="match status" value="1"/>
</dbReference>
<name>A0AAU9K3F8_9CILI</name>
<evidence type="ECO:0000313" key="3">
    <source>
        <dbReference type="Proteomes" id="UP001162131"/>
    </source>
</evidence>
<keyword evidence="3" id="KW-1185">Reference proteome</keyword>
<feature type="coiled-coil region" evidence="1">
    <location>
        <begin position="210"/>
        <end position="237"/>
    </location>
</feature>
<reference evidence="2" key="1">
    <citation type="submission" date="2021-09" db="EMBL/GenBank/DDBJ databases">
        <authorList>
            <consortium name="AG Swart"/>
            <person name="Singh M."/>
            <person name="Singh A."/>
            <person name="Seah K."/>
            <person name="Emmerich C."/>
        </authorList>
    </citation>
    <scope>NUCLEOTIDE SEQUENCE</scope>
    <source>
        <strain evidence="2">ATCC30299</strain>
    </source>
</reference>
<accession>A0AAU9K3F8</accession>
<keyword evidence="1" id="KW-0175">Coiled coil</keyword>
<feature type="coiled-coil region" evidence="1">
    <location>
        <begin position="37"/>
        <end position="64"/>
    </location>
</feature>
<evidence type="ECO:0000313" key="2">
    <source>
        <dbReference type="EMBL" id="CAG9332535.1"/>
    </source>
</evidence>